<evidence type="ECO:0000313" key="4">
    <source>
        <dbReference type="EMBL" id="SHJ81815.1"/>
    </source>
</evidence>
<feature type="domain" description="SPOR" evidence="3">
    <location>
        <begin position="110"/>
        <end position="175"/>
    </location>
</feature>
<keyword evidence="2" id="KW-0812">Transmembrane</keyword>
<evidence type="ECO:0000256" key="1">
    <source>
        <dbReference type="SAM" id="MobiDB-lite"/>
    </source>
</evidence>
<organism evidence="4 5">
    <name type="scientific">Paramaledivibacter caminithermalis (strain DSM 15212 / CIP 107654 / DViRD3)</name>
    <name type="common">Clostridium caminithermale</name>
    <dbReference type="NCBI Taxonomy" id="1121301"/>
    <lineage>
        <taxon>Bacteria</taxon>
        <taxon>Bacillati</taxon>
        <taxon>Bacillota</taxon>
        <taxon>Clostridia</taxon>
        <taxon>Peptostreptococcales</taxon>
        <taxon>Caminicellaceae</taxon>
        <taxon>Paramaledivibacter</taxon>
    </lineage>
</organism>
<feature type="transmembrane region" description="Helical" evidence="2">
    <location>
        <begin position="16"/>
        <end position="37"/>
    </location>
</feature>
<gene>
    <name evidence="4" type="ORF">SAMN02745912_01199</name>
</gene>
<accession>A0A1M6MED3</accession>
<feature type="region of interest" description="Disordered" evidence="1">
    <location>
        <begin position="52"/>
        <end position="72"/>
    </location>
</feature>
<dbReference type="Pfam" id="PF05036">
    <property type="entry name" value="SPOR"/>
    <property type="match status" value="1"/>
</dbReference>
<evidence type="ECO:0000256" key="2">
    <source>
        <dbReference type="SAM" id="Phobius"/>
    </source>
</evidence>
<evidence type="ECO:0000259" key="3">
    <source>
        <dbReference type="Pfam" id="PF05036"/>
    </source>
</evidence>
<evidence type="ECO:0000313" key="5">
    <source>
        <dbReference type="Proteomes" id="UP000184465"/>
    </source>
</evidence>
<dbReference type="RefSeq" id="WP_073147932.1">
    <property type="nucleotide sequence ID" value="NZ_FRAG01000010.1"/>
</dbReference>
<proteinExistence type="predicted"/>
<dbReference type="InterPro" id="IPR036680">
    <property type="entry name" value="SPOR-like_sf"/>
</dbReference>
<name>A0A1M6MED3_PARC5</name>
<dbReference type="Gene3D" id="3.30.70.1070">
    <property type="entry name" value="Sporulation related repeat"/>
    <property type="match status" value="1"/>
</dbReference>
<dbReference type="EMBL" id="FRAG01000010">
    <property type="protein sequence ID" value="SHJ81815.1"/>
    <property type="molecule type" value="Genomic_DNA"/>
</dbReference>
<dbReference type="STRING" id="1121301.SAMN02745912_01199"/>
<feature type="compositionally biased region" description="Low complexity" evidence="1">
    <location>
        <begin position="52"/>
        <end position="63"/>
    </location>
</feature>
<dbReference type="Proteomes" id="UP000184465">
    <property type="component" value="Unassembled WGS sequence"/>
</dbReference>
<dbReference type="AlphaFoldDB" id="A0A1M6MED3"/>
<dbReference type="SUPFAM" id="SSF110997">
    <property type="entry name" value="Sporulation related repeat"/>
    <property type="match status" value="1"/>
</dbReference>
<dbReference type="InterPro" id="IPR007730">
    <property type="entry name" value="SPOR-like_dom"/>
</dbReference>
<keyword evidence="2" id="KW-1133">Transmembrane helix</keyword>
<keyword evidence="5" id="KW-1185">Reference proteome</keyword>
<reference evidence="4 5" key="1">
    <citation type="submission" date="2016-11" db="EMBL/GenBank/DDBJ databases">
        <authorList>
            <person name="Jaros S."/>
            <person name="Januszkiewicz K."/>
            <person name="Wedrychowicz H."/>
        </authorList>
    </citation>
    <scope>NUCLEOTIDE SEQUENCE [LARGE SCALE GENOMIC DNA]</scope>
    <source>
        <strain evidence="4 5">DSM 15212</strain>
    </source>
</reference>
<sequence>MRQNRTKTRKRSQKNYITIIVLLAVLFVGAPTIGYFGTKYILIPRYFNNQDSNTASDASNTSNEEFRKKIEEKTKVSNDIDKKTDEKTNINQEQSLEEKKYTFDVPALSIYSIQVGSFDNKEHANNQVKDLNNKGLGGYILQSDRFKVVAMSFTERSNAEKFKEIIKEHYSDAFISPKQLSTRTIKYGEKGKKYSEAAAKSIGELMKYYESFSSFLSQNDILNGDSNEITQFINNEINRLEVISNSISSANPSEDFTSFNNKLSNIVETAKTKLIQLKKSNISDRKQLFEIYMESINSYEDIL</sequence>
<keyword evidence="2" id="KW-0472">Membrane</keyword>
<protein>
    <submittedName>
        <fullName evidence="4">Sporulation related domain-containing protein</fullName>
    </submittedName>
</protein>
<dbReference type="GO" id="GO:0042834">
    <property type="term" value="F:peptidoglycan binding"/>
    <property type="evidence" value="ECO:0007669"/>
    <property type="project" value="InterPro"/>
</dbReference>
<dbReference type="OrthoDB" id="1951690at2"/>